<dbReference type="InterPro" id="IPR016169">
    <property type="entry name" value="FAD-bd_PCMH_sub2"/>
</dbReference>
<dbReference type="KEGG" id="dde:Dde_1087"/>
<evidence type="ECO:0000256" key="1">
    <source>
        <dbReference type="ARBA" id="ARBA00001974"/>
    </source>
</evidence>
<dbReference type="Gene3D" id="3.30.465.10">
    <property type="match status" value="1"/>
</dbReference>
<dbReference type="InterPro" id="IPR036318">
    <property type="entry name" value="FAD-bd_PCMH-like_sf"/>
</dbReference>
<gene>
    <name evidence="7" type="ordered locus">Dde_1087</name>
</gene>
<dbReference type="SUPFAM" id="SSF55103">
    <property type="entry name" value="FAD-linked oxidases, C-terminal domain"/>
    <property type="match status" value="1"/>
</dbReference>
<evidence type="ECO:0000256" key="3">
    <source>
        <dbReference type="ARBA" id="ARBA00022630"/>
    </source>
</evidence>
<dbReference type="InterPro" id="IPR051914">
    <property type="entry name" value="FAD-linked_OxidoTrans_Type4"/>
</dbReference>
<dbReference type="eggNOG" id="COG0277">
    <property type="taxonomic scope" value="Bacteria"/>
</dbReference>
<dbReference type="STRING" id="207559.Dde_1087"/>
<dbReference type="AlphaFoldDB" id="Q313K8"/>
<dbReference type="PROSITE" id="PS51387">
    <property type="entry name" value="FAD_PCMH"/>
    <property type="match status" value="1"/>
</dbReference>
<organism evidence="7 8">
    <name type="scientific">Oleidesulfovibrio alaskensis (strain ATCC BAA-1058 / DSM 17464 / G20)</name>
    <name type="common">Desulfovibrio alaskensis</name>
    <dbReference type="NCBI Taxonomy" id="207559"/>
    <lineage>
        <taxon>Bacteria</taxon>
        <taxon>Pseudomonadati</taxon>
        <taxon>Thermodesulfobacteriota</taxon>
        <taxon>Desulfovibrionia</taxon>
        <taxon>Desulfovibrionales</taxon>
        <taxon>Desulfovibrionaceae</taxon>
        <taxon>Oleidesulfovibrio</taxon>
    </lineage>
</organism>
<dbReference type="SUPFAM" id="SSF56176">
    <property type="entry name" value="FAD-binding/transporter-associated domain-like"/>
    <property type="match status" value="1"/>
</dbReference>
<dbReference type="GO" id="GO:0071949">
    <property type="term" value="F:FAD binding"/>
    <property type="evidence" value="ECO:0007669"/>
    <property type="project" value="InterPro"/>
</dbReference>
<keyword evidence="5 7" id="KW-0560">Oxidoreductase</keyword>
<keyword evidence="4" id="KW-0274">FAD</keyword>
<evidence type="ECO:0000259" key="6">
    <source>
        <dbReference type="PROSITE" id="PS51387"/>
    </source>
</evidence>
<keyword evidence="3" id="KW-0285">Flavoprotein</keyword>
<dbReference type="RefSeq" id="WP_011367118.1">
    <property type="nucleotide sequence ID" value="NC_007519.1"/>
</dbReference>
<evidence type="ECO:0000256" key="2">
    <source>
        <dbReference type="ARBA" id="ARBA00008000"/>
    </source>
</evidence>
<dbReference type="PANTHER" id="PTHR42934:SF3">
    <property type="entry name" value="D-LACTATE DEHYDROGENASE"/>
    <property type="match status" value="1"/>
</dbReference>
<dbReference type="InterPro" id="IPR016166">
    <property type="entry name" value="FAD-bd_PCMH"/>
</dbReference>
<keyword evidence="8" id="KW-1185">Reference proteome</keyword>
<evidence type="ECO:0000313" key="8">
    <source>
        <dbReference type="Proteomes" id="UP000002710"/>
    </source>
</evidence>
<dbReference type="InterPro" id="IPR006094">
    <property type="entry name" value="Oxid_FAD_bind_N"/>
</dbReference>
<name>Q313K8_OLEA2</name>
<dbReference type="Proteomes" id="UP000002710">
    <property type="component" value="Chromosome"/>
</dbReference>
<dbReference type="Pfam" id="PF01565">
    <property type="entry name" value="FAD_binding_4"/>
    <property type="match status" value="1"/>
</dbReference>
<feature type="domain" description="FAD-binding PCMH-type" evidence="6">
    <location>
        <begin position="38"/>
        <end position="226"/>
    </location>
</feature>
<comment type="similarity">
    <text evidence="2">Belongs to the FAD-binding oxidoreductase/transferase type 4 family.</text>
</comment>
<dbReference type="HOGENOM" id="CLU_017779_9_2_7"/>
<dbReference type="FunFam" id="1.10.45.10:FF:000001">
    <property type="entry name" value="D-lactate dehydrogenase mitochondrial"/>
    <property type="match status" value="1"/>
</dbReference>
<dbReference type="FunFam" id="3.30.70.2740:FF:000001">
    <property type="entry name" value="D-lactate dehydrogenase mitochondrial"/>
    <property type="match status" value="1"/>
</dbReference>
<evidence type="ECO:0000256" key="5">
    <source>
        <dbReference type="ARBA" id="ARBA00023002"/>
    </source>
</evidence>
<dbReference type="EC" id="1.1.2.4" evidence="7"/>
<dbReference type="InterPro" id="IPR016164">
    <property type="entry name" value="FAD-linked_Oxase-like_C"/>
</dbReference>
<dbReference type="Gene3D" id="3.30.70.2740">
    <property type="match status" value="1"/>
</dbReference>
<evidence type="ECO:0000256" key="4">
    <source>
        <dbReference type="ARBA" id="ARBA00022827"/>
    </source>
</evidence>
<dbReference type="InterPro" id="IPR016171">
    <property type="entry name" value="Vanillyl_alc_oxidase_C-sub2"/>
</dbReference>
<evidence type="ECO:0000313" key="7">
    <source>
        <dbReference type="EMBL" id="ABB37888.1"/>
    </source>
</evidence>
<dbReference type="Pfam" id="PF02913">
    <property type="entry name" value="FAD-oxidase_C"/>
    <property type="match status" value="1"/>
</dbReference>
<sequence>MTRTTHQHQRFLSDLFPQGDCLFRPEELLVFGMDASRLDARPMAVVRPREARQIAELLQYAQTERIPVYPRARATNVVGACVPADPRRTGTQEPQGIVVSTLLMDSIIDISPDDFVAVVQPGVITRDLQQNVERQGLFYPPDPASLNISTIGGNVATCAGGMRALKYGVTREYVLGMEAALPGGRMLRTGGRCHKNVVGLDLVRLMTGSEGTLGIMTEITLKLLPLPEATASLLAGFSGMEQAVQAIRNVFRAGMLPAALEFMGPETLDCLALRRTPPWPGNVRAALLFRLDGTSGALKAERRRLESVLQSDADCTPVWQAAGSGPQEEEPLWEIRRGINPASYLAAPDKISDDVTVPRGMLLPALTDIAATGRKHGLTILTFGHVGDGNIHVNIMHDKSLPGVREKAVAAKKEIMNTVLSMGGTLSGEHGVGLTKAPYIDNQLSPVERQLMAGIKASFDPEGIMNPGKAY</sequence>
<dbReference type="GO" id="GO:0004458">
    <property type="term" value="F:D-lactate dehydrogenase (cytochrome) activity"/>
    <property type="evidence" value="ECO:0007669"/>
    <property type="project" value="UniProtKB-EC"/>
</dbReference>
<dbReference type="EMBL" id="CP000112">
    <property type="protein sequence ID" value="ABB37888.1"/>
    <property type="molecule type" value="Genomic_DNA"/>
</dbReference>
<accession>Q313K8</accession>
<protein>
    <submittedName>
        <fullName evidence="7">D-lactate dehydrogenase (Cytochrome)</fullName>
        <ecNumber evidence="7">1.1.2.4</ecNumber>
    </submittedName>
</protein>
<reference evidence="7 8" key="1">
    <citation type="journal article" date="2011" name="J. Bacteriol.">
        <title>Complete genome sequence and updated annotation of Desulfovibrio alaskensis G20.</title>
        <authorList>
            <person name="Hauser L.J."/>
            <person name="Land M.L."/>
            <person name="Brown S.D."/>
            <person name="Larimer F."/>
            <person name="Keller K.L."/>
            <person name="Rapp-Giles B.J."/>
            <person name="Price M.N."/>
            <person name="Lin M."/>
            <person name="Bruce D.C."/>
            <person name="Detter J.C."/>
            <person name="Tapia R."/>
            <person name="Han C.S."/>
            <person name="Goodwin L.A."/>
            <person name="Cheng J.F."/>
            <person name="Pitluck S."/>
            <person name="Copeland A."/>
            <person name="Lucas S."/>
            <person name="Nolan M."/>
            <person name="Lapidus A.L."/>
            <person name="Palumbo A.V."/>
            <person name="Wall J.D."/>
        </authorList>
    </citation>
    <scope>NUCLEOTIDE SEQUENCE [LARGE SCALE GENOMIC DNA]</scope>
    <source>
        <strain evidence="8">ATCC BAA 1058 / DSM 17464 / G20</strain>
    </source>
</reference>
<comment type="cofactor">
    <cofactor evidence="1">
        <name>FAD</name>
        <dbReference type="ChEBI" id="CHEBI:57692"/>
    </cofactor>
</comment>
<dbReference type="Gene3D" id="1.10.45.10">
    <property type="entry name" value="Vanillyl-alcohol Oxidase, Chain A, domain 4"/>
    <property type="match status" value="1"/>
</dbReference>
<proteinExistence type="inferred from homology"/>
<dbReference type="PANTHER" id="PTHR42934">
    <property type="entry name" value="GLYCOLATE OXIDASE SUBUNIT GLCD"/>
    <property type="match status" value="1"/>
</dbReference>
<dbReference type="InterPro" id="IPR004113">
    <property type="entry name" value="FAD-bd_oxidored_4_C"/>
</dbReference>